<reference evidence="1 2" key="1">
    <citation type="submission" date="2013-11" db="EMBL/GenBank/DDBJ databases">
        <title>Opisthorchis viverrini - life in the bile duct.</title>
        <authorList>
            <person name="Young N.D."/>
            <person name="Nagarajan N."/>
            <person name="Lin S.J."/>
            <person name="Korhonen P.K."/>
            <person name="Jex A.R."/>
            <person name="Hall R.S."/>
            <person name="Safavi-Hemami H."/>
            <person name="Kaewkong W."/>
            <person name="Bertrand D."/>
            <person name="Gao S."/>
            <person name="Seet Q."/>
            <person name="Wongkham S."/>
            <person name="Teh B.T."/>
            <person name="Wongkham C."/>
            <person name="Intapan P.M."/>
            <person name="Maleewong W."/>
            <person name="Yang X."/>
            <person name="Hu M."/>
            <person name="Wang Z."/>
            <person name="Hofmann A."/>
            <person name="Sternberg P.W."/>
            <person name="Tan P."/>
            <person name="Wang J."/>
            <person name="Gasser R.B."/>
        </authorList>
    </citation>
    <scope>NUCLEOTIDE SEQUENCE [LARGE SCALE GENOMIC DNA]</scope>
</reference>
<organism evidence="1 2">
    <name type="scientific">Opisthorchis viverrini</name>
    <name type="common">Southeast Asian liver fluke</name>
    <dbReference type="NCBI Taxonomy" id="6198"/>
    <lineage>
        <taxon>Eukaryota</taxon>
        <taxon>Metazoa</taxon>
        <taxon>Spiralia</taxon>
        <taxon>Lophotrochozoa</taxon>
        <taxon>Platyhelminthes</taxon>
        <taxon>Trematoda</taxon>
        <taxon>Digenea</taxon>
        <taxon>Opisthorchiida</taxon>
        <taxon>Opisthorchiata</taxon>
        <taxon>Opisthorchiidae</taxon>
        <taxon>Opisthorchis</taxon>
    </lineage>
</organism>
<dbReference type="AlphaFoldDB" id="A0A074ZL24"/>
<sequence>MSNLEQIEAAESLSWSEIRIWRDTDGDEFVLAKKLFQGLVVGVSRANRAKHPNKHGQKSLNVRQNYEDDVEQLTSCMSIMQRVTISNSNTPLLSCRRIMSPIMDSRSQTPPGSLPRSEWRTEWKFSTSGGELELSDPMSLCDNLPVPGCHAIRRKQEGWDAARLPRESREANVGFEPQNFRSVTSRSNHRAISLSNRKINKLMFLTGPSPSLSLHGGETAQWLECEFTDRKVCDSNPTSASRLP</sequence>
<gene>
    <name evidence="1" type="ORF">T265_05241</name>
</gene>
<accession>A0A074ZL24</accession>
<dbReference type="CTD" id="20319423"/>
<proteinExistence type="predicted"/>
<protein>
    <submittedName>
        <fullName evidence="1">Uncharacterized protein</fullName>
    </submittedName>
</protein>
<dbReference type="EMBL" id="KL596715">
    <property type="protein sequence ID" value="KER27751.1"/>
    <property type="molecule type" value="Genomic_DNA"/>
</dbReference>
<dbReference type="KEGG" id="ovi:T265_05241"/>
<keyword evidence="2" id="KW-1185">Reference proteome</keyword>
<dbReference type="RefSeq" id="XP_009168474.1">
    <property type="nucleotide sequence ID" value="XM_009170210.1"/>
</dbReference>
<dbReference type="GeneID" id="20319423"/>
<evidence type="ECO:0000313" key="2">
    <source>
        <dbReference type="Proteomes" id="UP000054324"/>
    </source>
</evidence>
<name>A0A074ZL24_OPIVI</name>
<evidence type="ECO:0000313" key="1">
    <source>
        <dbReference type="EMBL" id="KER27751.1"/>
    </source>
</evidence>
<dbReference type="Proteomes" id="UP000054324">
    <property type="component" value="Unassembled WGS sequence"/>
</dbReference>